<dbReference type="SUPFAM" id="SSF161098">
    <property type="entry name" value="MetI-like"/>
    <property type="match status" value="1"/>
</dbReference>
<feature type="compositionally biased region" description="Basic and acidic residues" evidence="8">
    <location>
        <begin position="18"/>
        <end position="34"/>
    </location>
</feature>
<keyword evidence="4 7" id="KW-0812">Transmembrane</keyword>
<accession>A0A6G4X705</accession>
<feature type="region of interest" description="Disordered" evidence="8">
    <location>
        <begin position="1"/>
        <end position="36"/>
    </location>
</feature>
<gene>
    <name evidence="10" type="ORF">G5C65_30105</name>
</gene>
<name>A0A6G4X705_9ACTN</name>
<dbReference type="CDD" id="cd06261">
    <property type="entry name" value="TM_PBP2"/>
    <property type="match status" value="1"/>
</dbReference>
<dbReference type="Proteomes" id="UP000477722">
    <property type="component" value="Unassembled WGS sequence"/>
</dbReference>
<feature type="transmembrane region" description="Helical" evidence="7">
    <location>
        <begin position="141"/>
        <end position="160"/>
    </location>
</feature>
<evidence type="ECO:0000256" key="7">
    <source>
        <dbReference type="RuleBase" id="RU363032"/>
    </source>
</evidence>
<dbReference type="AlphaFoldDB" id="A0A6G4X705"/>
<dbReference type="GO" id="GO:0005886">
    <property type="term" value="C:plasma membrane"/>
    <property type="evidence" value="ECO:0007669"/>
    <property type="project" value="UniProtKB-SubCell"/>
</dbReference>
<organism evidence="10 11">
    <name type="scientific">Streptomyces boncukensis</name>
    <dbReference type="NCBI Taxonomy" id="2711219"/>
    <lineage>
        <taxon>Bacteria</taxon>
        <taxon>Bacillati</taxon>
        <taxon>Actinomycetota</taxon>
        <taxon>Actinomycetes</taxon>
        <taxon>Kitasatosporales</taxon>
        <taxon>Streptomycetaceae</taxon>
        <taxon>Streptomyces</taxon>
    </lineage>
</organism>
<keyword evidence="6 7" id="KW-0472">Membrane</keyword>
<feature type="transmembrane region" description="Helical" evidence="7">
    <location>
        <begin position="216"/>
        <end position="240"/>
    </location>
</feature>
<evidence type="ECO:0000256" key="6">
    <source>
        <dbReference type="ARBA" id="ARBA00023136"/>
    </source>
</evidence>
<dbReference type="RefSeq" id="WP_165302213.1">
    <property type="nucleotide sequence ID" value="NZ_JAAKZZ010000482.1"/>
</dbReference>
<feature type="transmembrane region" description="Helical" evidence="7">
    <location>
        <begin position="246"/>
        <end position="265"/>
    </location>
</feature>
<dbReference type="InterPro" id="IPR050901">
    <property type="entry name" value="BP-dep_ABC_trans_perm"/>
</dbReference>
<evidence type="ECO:0000259" key="9">
    <source>
        <dbReference type="PROSITE" id="PS50928"/>
    </source>
</evidence>
<dbReference type="PANTHER" id="PTHR32243:SF52">
    <property type="entry name" value="ABC TRANSPORTER PERMEASE PROTEIN"/>
    <property type="match status" value="1"/>
</dbReference>
<feature type="compositionally biased region" description="Polar residues" evidence="8">
    <location>
        <begin position="1"/>
        <end position="13"/>
    </location>
</feature>
<keyword evidence="11" id="KW-1185">Reference proteome</keyword>
<evidence type="ECO:0000256" key="1">
    <source>
        <dbReference type="ARBA" id="ARBA00004651"/>
    </source>
</evidence>
<keyword evidence="2 7" id="KW-0813">Transport</keyword>
<feature type="transmembrane region" description="Helical" evidence="7">
    <location>
        <begin position="272"/>
        <end position="294"/>
    </location>
</feature>
<proteinExistence type="inferred from homology"/>
<dbReference type="GO" id="GO:0055085">
    <property type="term" value="P:transmembrane transport"/>
    <property type="evidence" value="ECO:0007669"/>
    <property type="project" value="InterPro"/>
</dbReference>
<protein>
    <submittedName>
        <fullName evidence="10">Carbohydrate ABC transporter permease</fullName>
    </submittedName>
</protein>
<evidence type="ECO:0000256" key="2">
    <source>
        <dbReference type="ARBA" id="ARBA00022448"/>
    </source>
</evidence>
<dbReference type="PROSITE" id="PS50928">
    <property type="entry name" value="ABC_TM1"/>
    <property type="match status" value="1"/>
</dbReference>
<feature type="domain" description="ABC transmembrane type-1" evidence="9">
    <location>
        <begin position="104"/>
        <end position="294"/>
    </location>
</feature>
<sequence>MTLAGTTQTTRSAQRPDTGARRTGRGDARPDSGRSRRTRGAALGLLAWVVALLFAAPLLWMVLTSFHSESDAATNPPSLAAPLTLDGYRTFFGADGGAKPWFALANSLTASLVSTVCVLLLALPAAYALSIRRVRKWTDVLFFFLSTKMLPIVAGILPLYLFAKETGFLDNIWLLVILYTSMNLPIAVWMCQSFLAEVPVALIEAARIDGARLPTILLRVIAPIAAPGIAATALICFIFSWNELLFARVLTGVVAQTAPVFLTGFITSQGLFLAQVCAASLVISLPVLAAGFAAQDKLVQGLSLGAVK</sequence>
<dbReference type="InterPro" id="IPR000515">
    <property type="entry name" value="MetI-like"/>
</dbReference>
<evidence type="ECO:0000256" key="5">
    <source>
        <dbReference type="ARBA" id="ARBA00022989"/>
    </source>
</evidence>
<evidence type="ECO:0000313" key="10">
    <source>
        <dbReference type="EMBL" id="NGO72534.1"/>
    </source>
</evidence>
<evidence type="ECO:0000256" key="3">
    <source>
        <dbReference type="ARBA" id="ARBA00022475"/>
    </source>
</evidence>
<dbReference type="EMBL" id="JAAKZZ010000482">
    <property type="protein sequence ID" value="NGO72534.1"/>
    <property type="molecule type" value="Genomic_DNA"/>
</dbReference>
<comment type="caution">
    <text evidence="10">The sequence shown here is derived from an EMBL/GenBank/DDBJ whole genome shotgun (WGS) entry which is preliminary data.</text>
</comment>
<feature type="transmembrane region" description="Helical" evidence="7">
    <location>
        <begin position="172"/>
        <end position="195"/>
    </location>
</feature>
<dbReference type="PANTHER" id="PTHR32243">
    <property type="entry name" value="MALTOSE TRANSPORT SYSTEM PERMEASE-RELATED"/>
    <property type="match status" value="1"/>
</dbReference>
<evidence type="ECO:0000256" key="4">
    <source>
        <dbReference type="ARBA" id="ARBA00022692"/>
    </source>
</evidence>
<reference evidence="10 11" key="1">
    <citation type="submission" date="2020-02" db="EMBL/GenBank/DDBJ databases">
        <title>Whole-genome analyses of novel actinobacteria.</title>
        <authorList>
            <person name="Sahin N."/>
            <person name="Tatar D."/>
        </authorList>
    </citation>
    <scope>NUCLEOTIDE SEQUENCE [LARGE SCALE GENOMIC DNA]</scope>
    <source>
        <strain evidence="10 11">SB3404</strain>
    </source>
</reference>
<dbReference type="Pfam" id="PF00528">
    <property type="entry name" value="BPD_transp_1"/>
    <property type="match status" value="1"/>
</dbReference>
<feature type="transmembrane region" description="Helical" evidence="7">
    <location>
        <begin position="42"/>
        <end position="63"/>
    </location>
</feature>
<evidence type="ECO:0000256" key="8">
    <source>
        <dbReference type="SAM" id="MobiDB-lite"/>
    </source>
</evidence>
<evidence type="ECO:0000313" key="11">
    <source>
        <dbReference type="Proteomes" id="UP000477722"/>
    </source>
</evidence>
<keyword evidence="3" id="KW-1003">Cell membrane</keyword>
<feature type="transmembrane region" description="Helical" evidence="7">
    <location>
        <begin position="108"/>
        <end position="129"/>
    </location>
</feature>
<dbReference type="Gene3D" id="1.10.3720.10">
    <property type="entry name" value="MetI-like"/>
    <property type="match status" value="1"/>
</dbReference>
<comment type="similarity">
    <text evidence="7">Belongs to the binding-protein-dependent transport system permease family.</text>
</comment>
<comment type="subcellular location">
    <subcellularLocation>
        <location evidence="1 7">Cell membrane</location>
        <topology evidence="1 7">Multi-pass membrane protein</topology>
    </subcellularLocation>
</comment>
<keyword evidence="5 7" id="KW-1133">Transmembrane helix</keyword>
<dbReference type="InterPro" id="IPR035906">
    <property type="entry name" value="MetI-like_sf"/>
</dbReference>